<accession>A0AAD1X9H7</accession>
<evidence type="ECO:0000313" key="2">
    <source>
        <dbReference type="EMBL" id="CAI2365980.1"/>
    </source>
</evidence>
<sequence length="496" mass="56727">MQSLIENHTKKISGEQGGIDASSKMDKEKKAEIINQMKEEVPVVLLNQWLDIEPEKSGFAKIDNCKLNAEEYSVYSDETMSQGISFKSSAVLKDIAKRKSMMMNNSNQFQENLLKIDPKMQANLTRKLTVNTSNKMNKSKFESSARDIECISEISSDNSESFLAASPMPSVEKSSRNNSVSQSTFRKNANLKHNGQLKIEEREIRVDPPDSPKKIETASLFKMAQCTPIKLKSNSETKRVSKNAHKFYQSAKANDTRVMNASKIGSTHPPPSDILIHKRRRNCPLFGHQNVSKKIFRGKKINEILEVDRYIHMRNAPKGSKIAQPSNTFIPLQRKDSKGFDKPEFNLPTFDKKPQVQKKASLSQTKYHIRISKNIKGMPQRLDDFTLNSRTMKKLQTPMVNKISDIKVDMTSDIFKAWGKSRPKIKIELNNYTTNNRKSRERKFFYYPKNIQKATSQSKNLKCFPIQNRSMLQHGGQLLIKGKGFRNSMVPIRTKK</sequence>
<gene>
    <name evidence="2" type="ORF">ECRASSUSDP1_LOCUS7249</name>
</gene>
<comment type="caution">
    <text evidence="2">The sequence shown here is derived from an EMBL/GenBank/DDBJ whole genome shotgun (WGS) entry which is preliminary data.</text>
</comment>
<evidence type="ECO:0000313" key="3">
    <source>
        <dbReference type="Proteomes" id="UP001295684"/>
    </source>
</evidence>
<dbReference type="AlphaFoldDB" id="A0AAD1X9H7"/>
<evidence type="ECO:0000256" key="1">
    <source>
        <dbReference type="SAM" id="MobiDB-lite"/>
    </source>
</evidence>
<proteinExistence type="predicted"/>
<keyword evidence="3" id="KW-1185">Reference proteome</keyword>
<organism evidence="2 3">
    <name type="scientific">Euplotes crassus</name>
    <dbReference type="NCBI Taxonomy" id="5936"/>
    <lineage>
        <taxon>Eukaryota</taxon>
        <taxon>Sar</taxon>
        <taxon>Alveolata</taxon>
        <taxon>Ciliophora</taxon>
        <taxon>Intramacronucleata</taxon>
        <taxon>Spirotrichea</taxon>
        <taxon>Hypotrichia</taxon>
        <taxon>Euplotida</taxon>
        <taxon>Euplotidae</taxon>
        <taxon>Moneuplotes</taxon>
    </lineage>
</organism>
<dbReference type="Proteomes" id="UP001295684">
    <property type="component" value="Unassembled WGS sequence"/>
</dbReference>
<name>A0AAD1X9H7_EUPCR</name>
<feature type="region of interest" description="Disordered" evidence="1">
    <location>
        <begin position="1"/>
        <end position="25"/>
    </location>
</feature>
<reference evidence="2" key="1">
    <citation type="submission" date="2023-07" db="EMBL/GenBank/DDBJ databases">
        <authorList>
            <consortium name="AG Swart"/>
            <person name="Singh M."/>
            <person name="Singh A."/>
            <person name="Seah K."/>
            <person name="Emmerich C."/>
        </authorList>
    </citation>
    <scope>NUCLEOTIDE SEQUENCE</scope>
    <source>
        <strain evidence="2">DP1</strain>
    </source>
</reference>
<protein>
    <submittedName>
        <fullName evidence="2">Uncharacterized protein</fullName>
    </submittedName>
</protein>
<dbReference type="EMBL" id="CAMPGE010007055">
    <property type="protein sequence ID" value="CAI2365980.1"/>
    <property type="molecule type" value="Genomic_DNA"/>
</dbReference>